<keyword evidence="3" id="KW-1185">Reference proteome</keyword>
<name>A0A7M2X3W2_9BACT</name>
<organism evidence="2 3">
    <name type="scientific">Humisphaera borealis</name>
    <dbReference type="NCBI Taxonomy" id="2807512"/>
    <lineage>
        <taxon>Bacteria</taxon>
        <taxon>Pseudomonadati</taxon>
        <taxon>Planctomycetota</taxon>
        <taxon>Phycisphaerae</taxon>
        <taxon>Tepidisphaerales</taxon>
        <taxon>Tepidisphaeraceae</taxon>
        <taxon>Humisphaera</taxon>
    </lineage>
</organism>
<gene>
    <name evidence="2" type="ORF">IPV69_10255</name>
</gene>
<evidence type="ECO:0000313" key="3">
    <source>
        <dbReference type="Proteomes" id="UP000593765"/>
    </source>
</evidence>
<feature type="signal peptide" evidence="1">
    <location>
        <begin position="1"/>
        <end position="24"/>
    </location>
</feature>
<protein>
    <recommendedName>
        <fullName evidence="4">Tetratricopeptide repeat protein</fullName>
    </recommendedName>
</protein>
<accession>A0A7M2X3W2</accession>
<evidence type="ECO:0008006" key="4">
    <source>
        <dbReference type="Google" id="ProtNLM"/>
    </source>
</evidence>
<reference evidence="2 3" key="1">
    <citation type="submission" date="2020-10" db="EMBL/GenBank/DDBJ databases">
        <title>Wide distribution of Phycisphaera-like planctomycetes from WD2101 soil group in peatlands and genome analysis of the first cultivated representative.</title>
        <authorList>
            <person name="Dedysh S.N."/>
            <person name="Beletsky A.V."/>
            <person name="Ivanova A."/>
            <person name="Kulichevskaya I.S."/>
            <person name="Suzina N.E."/>
            <person name="Philippov D.A."/>
            <person name="Rakitin A.L."/>
            <person name="Mardanov A.V."/>
            <person name="Ravin N.V."/>
        </authorList>
    </citation>
    <scope>NUCLEOTIDE SEQUENCE [LARGE SCALE GENOMIC DNA]</scope>
    <source>
        <strain evidence="2 3">M1803</strain>
    </source>
</reference>
<dbReference type="KEGG" id="hbs:IPV69_10255"/>
<dbReference type="EMBL" id="CP063458">
    <property type="protein sequence ID" value="QOV91711.1"/>
    <property type="molecule type" value="Genomic_DNA"/>
</dbReference>
<dbReference type="Proteomes" id="UP000593765">
    <property type="component" value="Chromosome"/>
</dbReference>
<sequence>MHTRAHRPAVCLFILLCLTATTRAAEPARLATMDELRQMYDAGSFQVCLQQISRVSRLTGDAAKPYDKWALLLLKADCLLRMEDTSEALRTYRAAESSPVAKQAAEARATEFLIKKSQNLAYKPKTVQTPEPLAITVPQSRKKALVALLDDELAADRAKINQALEAKTLTPMFDIVPDLLTLWAVEVTGTGQESKTGPILTGLGERARTLIDRDLQVRREQLDGIRQKANQIVENRGNFWWQDGTTRRGLYTPDRKELRDLMTYLQKVEEVGVLAQKYAWQLGRDGKKWDAVITECLVIIADAEKVMEAN</sequence>
<dbReference type="AlphaFoldDB" id="A0A7M2X3W2"/>
<evidence type="ECO:0000256" key="1">
    <source>
        <dbReference type="SAM" id="SignalP"/>
    </source>
</evidence>
<dbReference type="RefSeq" id="WP_206295019.1">
    <property type="nucleotide sequence ID" value="NZ_CP063458.1"/>
</dbReference>
<proteinExistence type="predicted"/>
<evidence type="ECO:0000313" key="2">
    <source>
        <dbReference type="EMBL" id="QOV91711.1"/>
    </source>
</evidence>
<keyword evidence="1" id="KW-0732">Signal</keyword>
<feature type="chain" id="PRO_5034189129" description="Tetratricopeptide repeat protein" evidence="1">
    <location>
        <begin position="25"/>
        <end position="310"/>
    </location>
</feature>